<keyword evidence="5 18" id="KW-0479">Metal-binding</keyword>
<evidence type="ECO:0000256" key="10">
    <source>
        <dbReference type="ARBA" id="ARBA00023027"/>
    </source>
</evidence>
<dbReference type="CDD" id="cd01171">
    <property type="entry name" value="YXKO-related"/>
    <property type="match status" value="1"/>
</dbReference>
<comment type="cofactor">
    <cofactor evidence="17">
        <name>Mg(2+)</name>
        <dbReference type="ChEBI" id="CHEBI:18420"/>
    </cofactor>
</comment>
<comment type="similarity">
    <text evidence="4 19">In the C-terminal section; belongs to the NnrD/CARKD family.</text>
</comment>
<proteinExistence type="inferred from homology"/>
<feature type="binding site" evidence="17">
    <location>
        <position position="371"/>
    </location>
    <ligand>
        <name>(6S)-NADPHX</name>
        <dbReference type="ChEBI" id="CHEBI:64076"/>
    </ligand>
</feature>
<feature type="binding site" evidence="17">
    <location>
        <position position="438"/>
    </location>
    <ligand>
        <name>AMP</name>
        <dbReference type="ChEBI" id="CHEBI:456215"/>
    </ligand>
</feature>
<keyword evidence="23" id="KW-1185">Reference proteome</keyword>
<organism evidence="22 23">
    <name type="scientific">Pseudidiomarina maritima</name>
    <dbReference type="NCBI Taxonomy" id="519453"/>
    <lineage>
        <taxon>Bacteria</taxon>
        <taxon>Pseudomonadati</taxon>
        <taxon>Pseudomonadota</taxon>
        <taxon>Gammaproteobacteria</taxon>
        <taxon>Alteromonadales</taxon>
        <taxon>Idiomarinaceae</taxon>
        <taxon>Pseudidiomarina</taxon>
    </lineage>
</organism>
<evidence type="ECO:0000256" key="14">
    <source>
        <dbReference type="ARBA" id="ARBA00025153"/>
    </source>
</evidence>
<keyword evidence="6 17" id="KW-0547">Nucleotide-binding</keyword>
<feature type="binding site" evidence="18">
    <location>
        <position position="127"/>
    </location>
    <ligand>
        <name>K(+)</name>
        <dbReference type="ChEBI" id="CHEBI:29103"/>
    </ligand>
</feature>
<evidence type="ECO:0000256" key="6">
    <source>
        <dbReference type="ARBA" id="ARBA00022741"/>
    </source>
</evidence>
<evidence type="ECO:0000256" key="17">
    <source>
        <dbReference type="HAMAP-Rule" id="MF_01965"/>
    </source>
</evidence>
<feature type="domain" description="YjeF C-terminal" evidence="20">
    <location>
        <begin position="228"/>
        <end position="501"/>
    </location>
</feature>
<evidence type="ECO:0000313" key="22">
    <source>
        <dbReference type="EMBL" id="SFR53290.1"/>
    </source>
</evidence>
<evidence type="ECO:0000256" key="11">
    <source>
        <dbReference type="ARBA" id="ARBA00023235"/>
    </source>
</evidence>
<feature type="binding site" evidence="18">
    <location>
        <begin position="63"/>
        <end position="67"/>
    </location>
    <ligand>
        <name>(6S)-NADPHX</name>
        <dbReference type="ChEBI" id="CHEBI:64076"/>
    </ligand>
</feature>
<gene>
    <name evidence="18" type="primary">nnrE</name>
    <name evidence="17" type="synonym">nnrD</name>
    <name evidence="22" type="ORF">SAMN04488070_1732</name>
</gene>
<keyword evidence="12 17" id="KW-0456">Lyase</keyword>
<comment type="subunit">
    <text evidence="17">Homotetramer.</text>
</comment>
<dbReference type="HAMAP" id="MF_01966">
    <property type="entry name" value="NADHX_epimerase"/>
    <property type="match status" value="1"/>
</dbReference>
<evidence type="ECO:0000256" key="3">
    <source>
        <dbReference type="ARBA" id="ARBA00006001"/>
    </source>
</evidence>
<dbReference type="Pfam" id="PF01256">
    <property type="entry name" value="Carb_kinase"/>
    <property type="match status" value="1"/>
</dbReference>
<dbReference type="Gene3D" id="3.40.50.10260">
    <property type="entry name" value="YjeF N-terminal domain"/>
    <property type="match status" value="1"/>
</dbReference>
<dbReference type="InterPro" id="IPR017953">
    <property type="entry name" value="Carbohydrate_kinase_pred_CS"/>
</dbReference>
<dbReference type="GO" id="GO:0046496">
    <property type="term" value="P:nicotinamide nucleotide metabolic process"/>
    <property type="evidence" value="ECO:0007669"/>
    <property type="project" value="UniProtKB-UniRule"/>
</dbReference>
<keyword evidence="9 18" id="KW-0630">Potassium</keyword>
<dbReference type="GO" id="GO:0110051">
    <property type="term" value="P:metabolite repair"/>
    <property type="evidence" value="ECO:0007669"/>
    <property type="project" value="TreeGrafter"/>
</dbReference>
<dbReference type="NCBIfam" id="TIGR00196">
    <property type="entry name" value="yjeF_cterm"/>
    <property type="match status" value="1"/>
</dbReference>
<dbReference type="Gene3D" id="3.40.1190.20">
    <property type="match status" value="1"/>
</dbReference>
<feature type="binding site" evidence="18">
    <location>
        <begin position="131"/>
        <end position="137"/>
    </location>
    <ligand>
        <name>(6S)-NADPHX</name>
        <dbReference type="ChEBI" id="CHEBI:64076"/>
    </ligand>
</feature>
<protein>
    <recommendedName>
        <fullName evidence="19">Bifunctional NAD(P)H-hydrate repair enzyme</fullName>
    </recommendedName>
    <alternativeName>
        <fullName evidence="19">Nicotinamide nucleotide repair protein</fullName>
    </alternativeName>
    <domain>
        <recommendedName>
            <fullName evidence="19">ADP-dependent (S)-NAD(P)H-hydrate dehydratase</fullName>
            <ecNumber evidence="19">4.2.1.136</ecNumber>
        </recommendedName>
        <alternativeName>
            <fullName evidence="19">ADP-dependent NAD(P)HX dehydratase</fullName>
        </alternativeName>
    </domain>
    <domain>
        <recommendedName>
            <fullName evidence="19">NAD(P)H-hydrate epimerase</fullName>
            <ecNumber evidence="19">5.1.99.6</ecNumber>
        </recommendedName>
    </domain>
</protein>
<dbReference type="PIRSF" id="PIRSF017184">
    <property type="entry name" value="Nnr"/>
    <property type="match status" value="1"/>
</dbReference>
<evidence type="ECO:0000256" key="2">
    <source>
        <dbReference type="ARBA" id="ARBA00000909"/>
    </source>
</evidence>
<dbReference type="PROSITE" id="PS51385">
    <property type="entry name" value="YJEF_N"/>
    <property type="match status" value="1"/>
</dbReference>
<dbReference type="NCBIfam" id="TIGR00197">
    <property type="entry name" value="yjeF_nterm"/>
    <property type="match status" value="1"/>
</dbReference>
<dbReference type="HAMAP" id="MF_01965">
    <property type="entry name" value="NADHX_dehydratase"/>
    <property type="match status" value="1"/>
</dbReference>
<comment type="similarity">
    <text evidence="18">Belongs to the NnrE/AIBP family.</text>
</comment>
<comment type="function">
    <text evidence="17">Catalyzes the dehydration of the S-form of NAD(P)HX at the expense of ADP, which is converted to AMP. Together with NAD(P)HX epimerase, which catalyzes the epimerization of the S- and R-forms, the enzyme allows the repair of both epimers of NAD(P)HX, a damaged form of NAD(P)H that is a result of enzymatic or heat-dependent hydration.</text>
</comment>
<accession>A0A1I6HG32</accession>
<feature type="binding site" evidence="17">
    <location>
        <position position="322"/>
    </location>
    <ligand>
        <name>(6S)-NADPHX</name>
        <dbReference type="ChEBI" id="CHEBI:64076"/>
    </ligand>
</feature>
<dbReference type="RefSeq" id="WP_092857633.1">
    <property type="nucleotide sequence ID" value="NZ_FOYU01000003.1"/>
</dbReference>
<evidence type="ECO:0000313" key="23">
    <source>
        <dbReference type="Proteomes" id="UP000199424"/>
    </source>
</evidence>
<dbReference type="SUPFAM" id="SSF53613">
    <property type="entry name" value="Ribokinase-like"/>
    <property type="match status" value="1"/>
</dbReference>
<dbReference type="InterPro" id="IPR004443">
    <property type="entry name" value="YjeF_N_dom"/>
</dbReference>
<keyword evidence="10 17" id="KW-0520">NAD</keyword>
<dbReference type="PROSITE" id="PS01050">
    <property type="entry name" value="YJEF_C_2"/>
    <property type="match status" value="1"/>
</dbReference>
<evidence type="ECO:0000256" key="1">
    <source>
        <dbReference type="ARBA" id="ARBA00000013"/>
    </source>
</evidence>
<dbReference type="EC" id="5.1.99.6" evidence="19"/>
<evidence type="ECO:0000259" key="21">
    <source>
        <dbReference type="PROSITE" id="PS51385"/>
    </source>
</evidence>
<dbReference type="PANTHER" id="PTHR12592:SF0">
    <property type="entry name" value="ATP-DEPENDENT (S)-NAD(P)H-HYDRATE DEHYDRATASE"/>
    <property type="match status" value="1"/>
</dbReference>
<comment type="function">
    <text evidence="14 19">Bifunctional enzyme that catalyzes the epimerization of the S- and R-forms of NAD(P)HX and the dehydration of the S-form of NAD(P)HX at the expense of ADP, which is converted to AMP. This allows the repair of both epimers of NAD(P)HX, a damaged form of NAD(P)H that is a result of enzymatic or heat-dependent hydration.</text>
</comment>
<evidence type="ECO:0000256" key="12">
    <source>
        <dbReference type="ARBA" id="ARBA00023239"/>
    </source>
</evidence>
<dbReference type="InterPro" id="IPR030677">
    <property type="entry name" value="Nnr"/>
</dbReference>
<dbReference type="InterPro" id="IPR029056">
    <property type="entry name" value="Ribokinase-like"/>
</dbReference>
<dbReference type="InterPro" id="IPR036652">
    <property type="entry name" value="YjeF_N_dom_sf"/>
</dbReference>
<dbReference type="Proteomes" id="UP000199424">
    <property type="component" value="Unassembled WGS sequence"/>
</dbReference>
<evidence type="ECO:0000256" key="19">
    <source>
        <dbReference type="PIRNR" id="PIRNR017184"/>
    </source>
</evidence>
<comment type="catalytic activity">
    <reaction evidence="15 17 19">
        <text>(6S)-NADHX + ADP = AMP + phosphate + NADH + H(+)</text>
        <dbReference type="Rhea" id="RHEA:32223"/>
        <dbReference type="ChEBI" id="CHEBI:15378"/>
        <dbReference type="ChEBI" id="CHEBI:43474"/>
        <dbReference type="ChEBI" id="CHEBI:57945"/>
        <dbReference type="ChEBI" id="CHEBI:64074"/>
        <dbReference type="ChEBI" id="CHEBI:456215"/>
        <dbReference type="ChEBI" id="CHEBI:456216"/>
        <dbReference type="EC" id="4.2.1.136"/>
    </reaction>
</comment>
<keyword evidence="7 17" id="KW-0067">ATP-binding</keyword>
<name>A0A1I6HG32_9GAMM</name>
<evidence type="ECO:0000256" key="16">
    <source>
        <dbReference type="ARBA" id="ARBA00049209"/>
    </source>
</evidence>
<evidence type="ECO:0000256" key="18">
    <source>
        <dbReference type="HAMAP-Rule" id="MF_01966"/>
    </source>
</evidence>
<dbReference type="GO" id="GO:0052855">
    <property type="term" value="F:ADP-dependent NAD(P)H-hydrate dehydratase activity"/>
    <property type="evidence" value="ECO:0007669"/>
    <property type="project" value="UniProtKB-UniRule"/>
</dbReference>
<dbReference type="EC" id="4.2.1.136" evidence="19"/>
<feature type="domain" description="YjeF N-terminal" evidence="21">
    <location>
        <begin position="15"/>
        <end position="219"/>
    </location>
</feature>
<dbReference type="Pfam" id="PF03853">
    <property type="entry name" value="YjeF_N"/>
    <property type="match status" value="1"/>
</dbReference>
<evidence type="ECO:0000256" key="15">
    <source>
        <dbReference type="ARBA" id="ARBA00048238"/>
    </source>
</evidence>
<dbReference type="PROSITE" id="PS51383">
    <property type="entry name" value="YJEF_C_3"/>
    <property type="match status" value="1"/>
</dbReference>
<evidence type="ECO:0000256" key="7">
    <source>
        <dbReference type="ARBA" id="ARBA00022840"/>
    </source>
</evidence>
<dbReference type="AlphaFoldDB" id="A0A1I6HG32"/>
<keyword evidence="11 18" id="KW-0413">Isomerase</keyword>
<sequence length="508" mass="52957">MSVDLTSMIYTAEQVRDGEQDAAAQCDVSMAQLMQRAAQACLDVIQHKRAAPANLLILCGPGNNGGDGWVLARLAQQAGYRVQIAATEPRSELAKLAAQAWRDQGGTVIDLATLTAMHVESADVIIDAMLGNGLDRELSMLFIEAVDLINRRNSAGWVLSIDVPTGLNSDTGVAMPTAVKASCTVTMIALKTGLVTGAAATYCGELILADLGVSRAFFKTPPTLRAIESSLVSEHLHPRNKSAHKGDFGHVLIVGGGPGMSGAALLAGQAALRCGAGKVSIACHKESHLAIAAAQSELMVHAVDNDLSALLKRATVVVIGPGLGQSLWARALVEQVAQWQGAVAWDADALNSLAAQPIAKPAASVWLFTPHPGEAARLLNLSTSDVNANRLRALTQICQNFQAYTLLKGAGTLVKSPQQQDAWVCRRGSPALAVGGSGDVLSGVVGALLAQQTAEQIPIDEVLAIAAWLHAVAGEMAAQRGERGTLPSDLLGELRTLVNPHQGIKIGA</sequence>
<dbReference type="GO" id="GO:0046872">
    <property type="term" value="F:metal ion binding"/>
    <property type="evidence" value="ECO:0007669"/>
    <property type="project" value="UniProtKB-UniRule"/>
</dbReference>
<feature type="binding site" evidence="17">
    <location>
        <begin position="408"/>
        <end position="412"/>
    </location>
    <ligand>
        <name>AMP</name>
        <dbReference type="ChEBI" id="CHEBI:456215"/>
    </ligand>
</feature>
<dbReference type="GO" id="GO:0052856">
    <property type="term" value="F:NAD(P)HX epimerase activity"/>
    <property type="evidence" value="ECO:0007669"/>
    <property type="project" value="UniProtKB-UniRule"/>
</dbReference>
<comment type="catalytic activity">
    <reaction evidence="2 18 19">
        <text>(6R)-NADPHX = (6S)-NADPHX</text>
        <dbReference type="Rhea" id="RHEA:32227"/>
        <dbReference type="ChEBI" id="CHEBI:64076"/>
        <dbReference type="ChEBI" id="CHEBI:64077"/>
        <dbReference type="EC" id="5.1.99.6"/>
    </reaction>
</comment>
<feature type="binding site" evidence="17">
    <location>
        <position position="263"/>
    </location>
    <ligand>
        <name>(6S)-NADPHX</name>
        <dbReference type="ChEBI" id="CHEBI:64076"/>
    </ligand>
</feature>
<dbReference type="PANTHER" id="PTHR12592">
    <property type="entry name" value="ATP-DEPENDENT (S)-NAD(P)H-HYDRATE DEHYDRATASE FAMILY MEMBER"/>
    <property type="match status" value="1"/>
</dbReference>
<dbReference type="InterPro" id="IPR000631">
    <property type="entry name" value="CARKD"/>
</dbReference>
<evidence type="ECO:0000256" key="4">
    <source>
        <dbReference type="ARBA" id="ARBA00009524"/>
    </source>
</evidence>
<comment type="caution">
    <text evidence="18">Lacks conserved residue(s) required for the propagation of feature annotation.</text>
</comment>
<comment type="catalytic activity">
    <reaction evidence="1 18 19">
        <text>(6R)-NADHX = (6S)-NADHX</text>
        <dbReference type="Rhea" id="RHEA:32215"/>
        <dbReference type="ChEBI" id="CHEBI:64074"/>
        <dbReference type="ChEBI" id="CHEBI:64075"/>
        <dbReference type="EC" id="5.1.99.6"/>
    </reaction>
</comment>
<comment type="similarity">
    <text evidence="3 19">In the N-terminal section; belongs to the NnrE/AIBP family.</text>
</comment>
<feature type="binding site" evidence="18">
    <location>
        <position position="162"/>
    </location>
    <ligand>
        <name>(6S)-NADPHX</name>
        <dbReference type="ChEBI" id="CHEBI:64076"/>
    </ligand>
</feature>
<evidence type="ECO:0000256" key="8">
    <source>
        <dbReference type="ARBA" id="ARBA00022857"/>
    </source>
</evidence>
<reference evidence="23" key="1">
    <citation type="submission" date="2016-10" db="EMBL/GenBank/DDBJ databases">
        <authorList>
            <person name="Varghese N."/>
            <person name="Submissions S."/>
        </authorList>
    </citation>
    <scope>NUCLEOTIDE SEQUENCE [LARGE SCALE GENOMIC DNA]</scope>
    <source>
        <strain evidence="23">CGMCC 1.7285</strain>
    </source>
</reference>
<dbReference type="EMBL" id="FOYU01000003">
    <property type="protein sequence ID" value="SFR53290.1"/>
    <property type="molecule type" value="Genomic_DNA"/>
</dbReference>
<dbReference type="SUPFAM" id="SSF64153">
    <property type="entry name" value="YjeF N-terminal domain-like"/>
    <property type="match status" value="1"/>
</dbReference>
<evidence type="ECO:0000256" key="9">
    <source>
        <dbReference type="ARBA" id="ARBA00022958"/>
    </source>
</evidence>
<evidence type="ECO:0000256" key="13">
    <source>
        <dbReference type="ARBA" id="ARBA00023268"/>
    </source>
</evidence>
<comment type="cofactor">
    <cofactor evidence="18 19">
        <name>K(+)</name>
        <dbReference type="ChEBI" id="CHEBI:29103"/>
    </cofactor>
    <text evidence="18 19">Binds 1 potassium ion per subunit.</text>
</comment>
<dbReference type="GO" id="GO:0005524">
    <property type="term" value="F:ATP binding"/>
    <property type="evidence" value="ECO:0007669"/>
    <property type="project" value="UniProtKB-UniRule"/>
</dbReference>
<feature type="binding site" evidence="17">
    <location>
        <position position="439"/>
    </location>
    <ligand>
        <name>(6S)-NADPHX</name>
        <dbReference type="ChEBI" id="CHEBI:64076"/>
    </ligand>
</feature>
<comment type="function">
    <text evidence="18">Catalyzes the epimerization of the S- and R-forms of NAD(P)HX, a damaged form of NAD(P)H that is a result of enzymatic or heat-dependent hydration. This is a prerequisite for the S-specific NAD(P)H-hydrate dehydratase to allow the repair of both epimers of NAD(P)HX.</text>
</comment>
<comment type="similarity">
    <text evidence="17">Belongs to the NnrD/CARKD family.</text>
</comment>
<keyword evidence="8 17" id="KW-0521">NADP</keyword>
<evidence type="ECO:0000256" key="5">
    <source>
        <dbReference type="ARBA" id="ARBA00022723"/>
    </source>
</evidence>
<evidence type="ECO:0000259" key="20">
    <source>
        <dbReference type="PROSITE" id="PS51383"/>
    </source>
</evidence>
<feature type="binding site" evidence="18">
    <location>
        <position position="165"/>
    </location>
    <ligand>
        <name>K(+)</name>
        <dbReference type="ChEBI" id="CHEBI:29103"/>
    </ligand>
</feature>
<comment type="catalytic activity">
    <reaction evidence="16 17 19">
        <text>(6S)-NADPHX + ADP = AMP + phosphate + NADPH + H(+)</text>
        <dbReference type="Rhea" id="RHEA:32235"/>
        <dbReference type="ChEBI" id="CHEBI:15378"/>
        <dbReference type="ChEBI" id="CHEBI:43474"/>
        <dbReference type="ChEBI" id="CHEBI:57783"/>
        <dbReference type="ChEBI" id="CHEBI:64076"/>
        <dbReference type="ChEBI" id="CHEBI:456215"/>
        <dbReference type="ChEBI" id="CHEBI:456216"/>
        <dbReference type="EC" id="4.2.1.136"/>
    </reaction>
</comment>
<feature type="binding site" evidence="18">
    <location>
        <position position="64"/>
    </location>
    <ligand>
        <name>K(+)</name>
        <dbReference type="ChEBI" id="CHEBI:29103"/>
    </ligand>
</feature>
<keyword evidence="13" id="KW-0511">Multifunctional enzyme</keyword>